<accession>A0AAW8F2F7</accession>
<dbReference type="Proteomes" id="UP001244427">
    <property type="component" value="Unassembled WGS sequence"/>
</dbReference>
<dbReference type="AlphaFoldDB" id="A0AAW8F2F7"/>
<evidence type="ECO:0000313" key="2">
    <source>
        <dbReference type="Proteomes" id="UP001244427"/>
    </source>
</evidence>
<reference evidence="1 2" key="1">
    <citation type="submission" date="2023-07" db="EMBL/GenBank/DDBJ databases">
        <title>Comparative genomics of wheat-associated soil bacteria to identify genetic determinants of phenazine resistance.</title>
        <authorList>
            <person name="Mouncey N."/>
        </authorList>
    </citation>
    <scope>NUCLEOTIDE SEQUENCE [LARGE SCALE GENOMIC DNA]</scope>
    <source>
        <strain evidence="1 2">W4I9-1</strain>
    </source>
</reference>
<keyword evidence="2" id="KW-1185">Reference proteome</keyword>
<comment type="caution">
    <text evidence="1">The sequence shown here is derived from an EMBL/GenBank/DDBJ whole genome shotgun (WGS) entry which is preliminary data.</text>
</comment>
<proteinExistence type="predicted"/>
<name>A0AAW8F2F7_9MICO</name>
<gene>
    <name evidence="1" type="ORF">QFZ53_002842</name>
</gene>
<organism evidence="1 2">
    <name type="scientific">Microbacterium natoriense</name>
    <dbReference type="NCBI Taxonomy" id="284570"/>
    <lineage>
        <taxon>Bacteria</taxon>
        <taxon>Bacillati</taxon>
        <taxon>Actinomycetota</taxon>
        <taxon>Actinomycetes</taxon>
        <taxon>Micrococcales</taxon>
        <taxon>Microbacteriaceae</taxon>
        <taxon>Microbacterium</taxon>
    </lineage>
</organism>
<protein>
    <submittedName>
        <fullName evidence="1">Uncharacterized protein</fullName>
    </submittedName>
</protein>
<dbReference type="EMBL" id="JAUSXV010000001">
    <property type="protein sequence ID" value="MDQ0648646.1"/>
    <property type="molecule type" value="Genomic_DNA"/>
</dbReference>
<dbReference type="RefSeq" id="WP_307297517.1">
    <property type="nucleotide sequence ID" value="NZ_JAUSXV010000001.1"/>
</dbReference>
<evidence type="ECO:0000313" key="1">
    <source>
        <dbReference type="EMBL" id="MDQ0648646.1"/>
    </source>
</evidence>
<sequence length="96" mass="11552">MTMIETMDGRIDLDASEELLFDVEDALSFWYRYGRHPYRSLGGMPRFMITRSDFRYAVSPRFWRFTLEQTETMLKVLWPKEADDVLKRLAELEPEH</sequence>